<dbReference type="InterPro" id="IPR051006">
    <property type="entry name" value="TCR_variable_domain"/>
</dbReference>
<dbReference type="InterPro" id="IPR003599">
    <property type="entry name" value="Ig_sub"/>
</dbReference>
<dbReference type="SMART" id="SM00409">
    <property type="entry name" value="IG"/>
    <property type="match status" value="4"/>
</dbReference>
<accession>A0ABQ7T9Z0</accession>
<comment type="caution">
    <text evidence="8">The sequence shown here is derived from an EMBL/GenBank/DDBJ whole genome shotgun (WGS) entry which is preliminary data.</text>
</comment>
<name>A0ABQ7T9Z0_PHRPL</name>
<evidence type="ECO:0000256" key="4">
    <source>
        <dbReference type="ARBA" id="ARBA00023170"/>
    </source>
</evidence>
<proteinExistence type="predicted"/>
<sequence>MELNGDISQTPEVSVSVGKTARILCNHGFSTYNALFWYKQKQDTAPNFIISGYSASVEKGRFKMTIDKRSTSTELAINEVKTEDAGLYLKSIFESPHFTDDAICHMNTMKSDGSLIIGRQEDQNHREDCGWCVASSLTTYKTYRGAVIIILVTAKEDMKSLVIKIAAFLLALSTGISGQESVSQEDRFAFAKEGETIQLTCSYQGTANNLQWYNQTPDGQIHFMAILYSTKTESFGRFDMSLAKEKRTTSLLLKRIQLDDSVVYFCAMSHRIRGQDSVNQAKAMEIRKEGEIASFGCNYNTSNFYSLHWYRQYPGEGPTFLLMLILEEPESKGNLHADLDKKKRQSHLNIRGVQFTDAATYFFGHSQSQVTQTPAFKEVREGDLFTISCAYSNVLWTYFWYRQLPGKAPSLLLSIATAKNVTEKNFTAEYLEKEKQSLLHLSNSQLQDSGTYFCAVEAQWCRKQGAHSQNLR</sequence>
<dbReference type="Gene3D" id="2.60.40.10">
    <property type="entry name" value="Immunoglobulins"/>
    <property type="match status" value="4"/>
</dbReference>
<dbReference type="PROSITE" id="PS50835">
    <property type="entry name" value="IG_LIKE"/>
    <property type="match status" value="2"/>
</dbReference>
<feature type="domain" description="Ig-like" evidence="7">
    <location>
        <begin position="180"/>
        <end position="285"/>
    </location>
</feature>
<protein>
    <recommendedName>
        <fullName evidence="7">Ig-like domain-containing protein</fullName>
    </recommendedName>
</protein>
<keyword evidence="6" id="KW-1279">T cell receptor</keyword>
<keyword evidence="1" id="KW-0732">Signal</keyword>
<dbReference type="PANTHER" id="PTHR19343">
    <property type="entry name" value="T CELL RECEPTOR ALPHA VARIABLE 1-2"/>
    <property type="match status" value="1"/>
</dbReference>
<evidence type="ECO:0000313" key="8">
    <source>
        <dbReference type="EMBL" id="KAH0626240.1"/>
    </source>
</evidence>
<evidence type="ECO:0000313" key="9">
    <source>
        <dbReference type="Proteomes" id="UP000826234"/>
    </source>
</evidence>
<feature type="domain" description="Ig-like" evidence="7">
    <location>
        <begin position="368"/>
        <end position="472"/>
    </location>
</feature>
<dbReference type="Pfam" id="PF07686">
    <property type="entry name" value="V-set"/>
    <property type="match status" value="4"/>
</dbReference>
<keyword evidence="5" id="KW-0393">Immunoglobulin domain</keyword>
<dbReference type="SMART" id="SM00408">
    <property type="entry name" value="IGc2"/>
    <property type="match status" value="3"/>
</dbReference>
<reference evidence="8 9" key="1">
    <citation type="journal article" date="2022" name="Gigascience">
        <title>A chromosome-level genome assembly and annotation of the desert horned lizard, Phrynosoma platyrhinos, provides insight into chromosomal rearrangements among reptiles.</title>
        <authorList>
            <person name="Koochekian N."/>
            <person name="Ascanio A."/>
            <person name="Farleigh K."/>
            <person name="Card D.C."/>
            <person name="Schield D.R."/>
            <person name="Castoe T.A."/>
            <person name="Jezkova T."/>
        </authorList>
    </citation>
    <scope>NUCLEOTIDE SEQUENCE [LARGE SCALE GENOMIC DNA]</scope>
    <source>
        <strain evidence="8">NK-2021</strain>
    </source>
</reference>
<dbReference type="InterPro" id="IPR013106">
    <property type="entry name" value="Ig_V-set"/>
</dbReference>
<dbReference type="PANTHER" id="PTHR19343:SF13">
    <property type="entry name" value="T CELL RECEPTOR ALPHA VARIABLE 21"/>
    <property type="match status" value="1"/>
</dbReference>
<keyword evidence="2" id="KW-0391">Immunity</keyword>
<dbReference type="SMART" id="SM00406">
    <property type="entry name" value="IGv"/>
    <property type="match status" value="4"/>
</dbReference>
<evidence type="ECO:0000256" key="1">
    <source>
        <dbReference type="ARBA" id="ARBA00022729"/>
    </source>
</evidence>
<evidence type="ECO:0000256" key="5">
    <source>
        <dbReference type="ARBA" id="ARBA00023319"/>
    </source>
</evidence>
<organism evidence="8 9">
    <name type="scientific">Phrynosoma platyrhinos</name>
    <name type="common">Desert horned lizard</name>
    <dbReference type="NCBI Taxonomy" id="52577"/>
    <lineage>
        <taxon>Eukaryota</taxon>
        <taxon>Metazoa</taxon>
        <taxon>Chordata</taxon>
        <taxon>Craniata</taxon>
        <taxon>Vertebrata</taxon>
        <taxon>Euteleostomi</taxon>
        <taxon>Lepidosauria</taxon>
        <taxon>Squamata</taxon>
        <taxon>Bifurcata</taxon>
        <taxon>Unidentata</taxon>
        <taxon>Episquamata</taxon>
        <taxon>Toxicofera</taxon>
        <taxon>Iguania</taxon>
        <taxon>Phrynosomatidae</taxon>
        <taxon>Phrynosomatinae</taxon>
        <taxon>Phrynosoma</taxon>
    </lineage>
</organism>
<evidence type="ECO:0000259" key="7">
    <source>
        <dbReference type="PROSITE" id="PS50835"/>
    </source>
</evidence>
<gene>
    <name evidence="8" type="ORF">JD844_001085</name>
</gene>
<evidence type="ECO:0000256" key="6">
    <source>
        <dbReference type="ARBA" id="ARBA00043266"/>
    </source>
</evidence>
<dbReference type="InterPro" id="IPR036179">
    <property type="entry name" value="Ig-like_dom_sf"/>
</dbReference>
<keyword evidence="4" id="KW-0675">Receptor</keyword>
<dbReference type="InterPro" id="IPR013783">
    <property type="entry name" value="Ig-like_fold"/>
</dbReference>
<keyword evidence="9" id="KW-1185">Reference proteome</keyword>
<keyword evidence="3" id="KW-1064">Adaptive immunity</keyword>
<dbReference type="Proteomes" id="UP000826234">
    <property type="component" value="Unassembled WGS sequence"/>
</dbReference>
<dbReference type="SUPFAM" id="SSF48726">
    <property type="entry name" value="Immunoglobulin"/>
    <property type="match status" value="4"/>
</dbReference>
<dbReference type="EMBL" id="JAIPUX010000521">
    <property type="protein sequence ID" value="KAH0626240.1"/>
    <property type="molecule type" value="Genomic_DNA"/>
</dbReference>
<evidence type="ECO:0000256" key="3">
    <source>
        <dbReference type="ARBA" id="ARBA00023130"/>
    </source>
</evidence>
<dbReference type="InterPro" id="IPR007110">
    <property type="entry name" value="Ig-like_dom"/>
</dbReference>
<dbReference type="InterPro" id="IPR003598">
    <property type="entry name" value="Ig_sub2"/>
</dbReference>
<evidence type="ECO:0000256" key="2">
    <source>
        <dbReference type="ARBA" id="ARBA00022859"/>
    </source>
</evidence>